<proteinExistence type="predicted"/>
<evidence type="ECO:0000313" key="3">
    <source>
        <dbReference type="Proteomes" id="UP000321570"/>
    </source>
</evidence>
<dbReference type="EMBL" id="CABIJS010000175">
    <property type="protein sequence ID" value="VUZ45400.1"/>
    <property type="molecule type" value="Genomic_DNA"/>
</dbReference>
<gene>
    <name evidence="2" type="ORF">WMSIL1_LOCUS5411</name>
</gene>
<protein>
    <submittedName>
        <fullName evidence="2">Uncharacterized protein</fullName>
    </submittedName>
</protein>
<dbReference type="AlphaFoldDB" id="A0A564YDW8"/>
<accession>A0A564YDW8</accession>
<organism evidence="2 3">
    <name type="scientific">Hymenolepis diminuta</name>
    <name type="common">Rat tapeworm</name>
    <dbReference type="NCBI Taxonomy" id="6216"/>
    <lineage>
        <taxon>Eukaryota</taxon>
        <taxon>Metazoa</taxon>
        <taxon>Spiralia</taxon>
        <taxon>Lophotrochozoa</taxon>
        <taxon>Platyhelminthes</taxon>
        <taxon>Cestoda</taxon>
        <taxon>Eucestoda</taxon>
        <taxon>Cyclophyllidea</taxon>
        <taxon>Hymenolepididae</taxon>
        <taxon>Hymenolepis</taxon>
    </lineage>
</organism>
<sequence length="107" mass="12905">MESWRTSLAKNTLLEEKKRLESSMMHRDEELEEVLTVLEVNKDRLKDMLSQLEETLDEQSVQRKECQRIEAQRATLEKQIKEMREKLENEKAAKEKEREVRVNKENM</sequence>
<name>A0A564YDW8_HYMDI</name>
<dbReference type="Proteomes" id="UP000321570">
    <property type="component" value="Unassembled WGS sequence"/>
</dbReference>
<feature type="coiled-coil region" evidence="1">
    <location>
        <begin position="28"/>
        <end position="104"/>
    </location>
</feature>
<reference evidence="2 3" key="1">
    <citation type="submission" date="2019-07" db="EMBL/GenBank/DDBJ databases">
        <authorList>
            <person name="Jastrzebski P J."/>
            <person name="Paukszto L."/>
            <person name="Jastrzebski P J."/>
        </authorList>
    </citation>
    <scope>NUCLEOTIDE SEQUENCE [LARGE SCALE GENOMIC DNA]</scope>
    <source>
        <strain evidence="2 3">WMS-il1</strain>
    </source>
</reference>
<evidence type="ECO:0000313" key="2">
    <source>
        <dbReference type="EMBL" id="VUZ45400.1"/>
    </source>
</evidence>
<keyword evidence="1" id="KW-0175">Coiled coil</keyword>
<keyword evidence="3" id="KW-1185">Reference proteome</keyword>
<evidence type="ECO:0000256" key="1">
    <source>
        <dbReference type="SAM" id="Coils"/>
    </source>
</evidence>